<reference evidence="3" key="2">
    <citation type="submission" date="2023-06" db="EMBL/GenBank/DDBJ databases">
        <title>Itaconate inhibition of nontuberculous mycobacteria.</title>
        <authorList>
            <person name="Spilker T."/>
        </authorList>
    </citation>
    <scope>NUCLEOTIDE SEQUENCE [LARGE SCALE GENOMIC DNA]</scope>
    <source>
        <strain evidence="3">FLAC1071</strain>
    </source>
</reference>
<evidence type="ECO:0000256" key="1">
    <source>
        <dbReference type="SAM" id="MobiDB-lite"/>
    </source>
</evidence>
<gene>
    <name evidence="2" type="ORF">QRB35_21970</name>
</gene>
<organism evidence="2 3">
    <name type="scientific">Mycobacterium intracellulare subsp. chimaera</name>
    <dbReference type="NCBI Taxonomy" id="222805"/>
    <lineage>
        <taxon>Bacteria</taxon>
        <taxon>Bacillati</taxon>
        <taxon>Actinomycetota</taxon>
        <taxon>Actinomycetes</taxon>
        <taxon>Mycobacteriales</taxon>
        <taxon>Mycobacteriaceae</taxon>
        <taxon>Mycobacterium</taxon>
        <taxon>Mycobacterium avium complex (MAC)</taxon>
    </lineage>
</organism>
<name>A0ABT7P5W8_MYCIT</name>
<dbReference type="EMBL" id="JASZZX010000025">
    <property type="protein sequence ID" value="MDM3928681.1"/>
    <property type="molecule type" value="Genomic_DNA"/>
</dbReference>
<reference evidence="2 3" key="1">
    <citation type="submission" date="2023-06" db="EMBL/GenBank/DDBJ databases">
        <title>Itaconate inhibition of nontuberculous mycobacteria.</title>
        <authorList>
            <person name="Breen P."/>
            <person name="Zimbric M."/>
            <person name="Caverly L."/>
        </authorList>
    </citation>
    <scope>NUCLEOTIDE SEQUENCE [LARGE SCALE GENOMIC DNA]</scope>
    <source>
        <strain evidence="2 3">FLAC1071</strain>
    </source>
</reference>
<evidence type="ECO:0000313" key="2">
    <source>
        <dbReference type="EMBL" id="MDM3928681.1"/>
    </source>
</evidence>
<comment type="caution">
    <text evidence="2">The sequence shown here is derived from an EMBL/GenBank/DDBJ whole genome shotgun (WGS) entry which is preliminary data.</text>
</comment>
<dbReference type="RefSeq" id="WP_142383121.1">
    <property type="nucleotide sequence ID" value="NZ_NTFX01000030.1"/>
</dbReference>
<feature type="region of interest" description="Disordered" evidence="1">
    <location>
        <begin position="54"/>
        <end position="77"/>
    </location>
</feature>
<dbReference type="Proteomes" id="UP001529272">
    <property type="component" value="Unassembled WGS sequence"/>
</dbReference>
<sequence>MTLNILTPAGQPHIVGLPLAYPEVGIDGHTVVSLVGVLLIVGGVTRWATYLTKATDPNAHPPMSLDSGVNAAPRSNY</sequence>
<proteinExistence type="predicted"/>
<accession>A0ABT7P5W8</accession>
<evidence type="ECO:0000313" key="3">
    <source>
        <dbReference type="Proteomes" id="UP001529272"/>
    </source>
</evidence>
<protein>
    <submittedName>
        <fullName evidence="2">Uncharacterized protein</fullName>
    </submittedName>
</protein>
<keyword evidence="3" id="KW-1185">Reference proteome</keyword>